<evidence type="ECO:0000256" key="2">
    <source>
        <dbReference type="ARBA" id="ARBA00009902"/>
    </source>
</evidence>
<evidence type="ECO:0000259" key="10">
    <source>
        <dbReference type="Pfam" id="PF00251"/>
    </source>
</evidence>
<dbReference type="InterPro" id="IPR013189">
    <property type="entry name" value="Glyco_hydro_32_C"/>
</dbReference>
<feature type="domain" description="Glycosyl hydrolase family 32 N-terminal" evidence="10">
    <location>
        <begin position="112"/>
        <end position="436"/>
    </location>
</feature>
<dbReference type="InterPro" id="IPR023296">
    <property type="entry name" value="Glyco_hydro_beta-prop_sf"/>
</dbReference>
<organism evidence="13">
    <name type="scientific">Hemerocallis fulva</name>
    <name type="common">Orange day-lily</name>
    <name type="synonym">Hemerocallis lilioasphodelus var. fulva</name>
    <dbReference type="NCBI Taxonomy" id="34190"/>
    <lineage>
        <taxon>Eukaryota</taxon>
        <taxon>Viridiplantae</taxon>
        <taxon>Streptophyta</taxon>
        <taxon>Embryophyta</taxon>
        <taxon>Tracheophyta</taxon>
        <taxon>Spermatophyta</taxon>
        <taxon>Magnoliopsida</taxon>
        <taxon>Liliopsida</taxon>
        <taxon>Asparagales</taxon>
        <taxon>Asphodelaceae</taxon>
        <taxon>Hemerocallidoideae</taxon>
        <taxon>Hemerocallis</taxon>
    </lineage>
</organism>
<keyword evidence="4 7" id="KW-0378">Hydrolase</keyword>
<dbReference type="Gene3D" id="2.60.120.560">
    <property type="entry name" value="Exo-inulinase, domain 1"/>
    <property type="match status" value="1"/>
</dbReference>
<keyword evidence="3" id="KW-0926">Vacuole</keyword>
<dbReference type="Pfam" id="PF11837">
    <property type="entry name" value="INV_N"/>
    <property type="match status" value="1"/>
</dbReference>
<evidence type="ECO:0000256" key="5">
    <source>
        <dbReference type="ARBA" id="ARBA00023180"/>
    </source>
</evidence>
<keyword evidence="9" id="KW-0812">Transmembrane</keyword>
<keyword evidence="6 7" id="KW-0326">Glycosidase</keyword>
<dbReference type="AlphaFoldDB" id="A0A8E5MMW2"/>
<evidence type="ECO:0000259" key="11">
    <source>
        <dbReference type="Pfam" id="PF08244"/>
    </source>
</evidence>
<evidence type="ECO:0000256" key="9">
    <source>
        <dbReference type="SAM" id="Phobius"/>
    </source>
</evidence>
<dbReference type="FunFam" id="2.115.10.20:FF:000001">
    <property type="entry name" value="Beta-fructofuranosidase, insoluble isoenzyme CWINV1"/>
    <property type="match status" value="1"/>
</dbReference>
<dbReference type="InterPro" id="IPR013148">
    <property type="entry name" value="Glyco_hydro_32_N"/>
</dbReference>
<dbReference type="InterPro" id="IPR021792">
    <property type="entry name" value="Beta-fructofuranosidase_N"/>
</dbReference>
<protein>
    <submittedName>
        <fullName evidence="13">Vacuolar invertase 1</fullName>
        <ecNumber evidence="13">3.2.1.26</ecNumber>
    </submittedName>
</protein>
<comment type="similarity">
    <text evidence="2 7">Belongs to the glycosyl hydrolase 32 family.</text>
</comment>
<dbReference type="SUPFAM" id="SSF49899">
    <property type="entry name" value="Concanavalin A-like lectins/glucanases"/>
    <property type="match status" value="1"/>
</dbReference>
<dbReference type="GO" id="GO:0004564">
    <property type="term" value="F:beta-fructofuranosidase activity"/>
    <property type="evidence" value="ECO:0007669"/>
    <property type="project" value="UniProtKB-EC"/>
</dbReference>
<evidence type="ECO:0000256" key="6">
    <source>
        <dbReference type="ARBA" id="ARBA00023295"/>
    </source>
</evidence>
<dbReference type="PANTHER" id="PTHR31953">
    <property type="entry name" value="BETA-FRUCTOFURANOSIDASE, INSOLUBLE ISOENZYME CWINV1-RELATED"/>
    <property type="match status" value="1"/>
</dbReference>
<keyword evidence="9" id="KW-0472">Membrane</keyword>
<keyword evidence="5" id="KW-0325">Glycoprotein</keyword>
<dbReference type="Pfam" id="PF00251">
    <property type="entry name" value="Glyco_hydro_32N"/>
    <property type="match status" value="1"/>
</dbReference>
<dbReference type="EC" id="3.2.1.26" evidence="13"/>
<dbReference type="PROSITE" id="PS00609">
    <property type="entry name" value="GLYCOSYL_HYDROL_F32"/>
    <property type="match status" value="1"/>
</dbReference>
<feature type="domain" description="Glycosyl hydrolase family 32 C-terminal" evidence="11">
    <location>
        <begin position="439"/>
        <end position="632"/>
    </location>
</feature>
<dbReference type="InterPro" id="IPR001362">
    <property type="entry name" value="Glyco_hydro_32"/>
</dbReference>
<accession>A0A8E5MMW2</accession>
<evidence type="ECO:0000256" key="8">
    <source>
        <dbReference type="SAM" id="MobiDB-lite"/>
    </source>
</evidence>
<name>A0A8E5MMW2_HEMFU</name>
<evidence type="ECO:0000256" key="3">
    <source>
        <dbReference type="ARBA" id="ARBA00022554"/>
    </source>
</evidence>
<reference evidence="13" key="1">
    <citation type="submission" date="2020-04" db="EMBL/GenBank/DDBJ databases">
        <title>Isolation of different types of invertase genes from Hemerocallis flulva and their responses to abiotic stress.</title>
        <authorList>
            <person name="Qin Q."/>
            <person name="Bai L."/>
        </authorList>
    </citation>
    <scope>NUCLEOTIDE SEQUENCE</scope>
</reference>
<dbReference type="GO" id="GO:0005975">
    <property type="term" value="P:carbohydrate metabolic process"/>
    <property type="evidence" value="ECO:0007669"/>
    <property type="project" value="InterPro"/>
</dbReference>
<dbReference type="EMBL" id="MT379657">
    <property type="protein sequence ID" value="QUJ17880.1"/>
    <property type="molecule type" value="mRNA"/>
</dbReference>
<comment type="subcellular location">
    <subcellularLocation>
        <location evidence="1">Vacuole</location>
    </subcellularLocation>
</comment>
<feature type="compositionally biased region" description="Low complexity" evidence="8">
    <location>
        <begin position="8"/>
        <end position="20"/>
    </location>
</feature>
<dbReference type="Pfam" id="PF08244">
    <property type="entry name" value="Glyco_hydro_32C"/>
    <property type="match status" value="1"/>
</dbReference>
<sequence length="646" mass="71344">MGSRDLEAPPLSSPLLLPSDSEPEPAAPRRASRYLCVAISSALAFAFFVYHSGMVAGSVPTLMKPDPAVSADRGVRAGVSHKSFGPSKLKTRFEGPYPWTNKMLSWQRTGFHFQPENNWMNDPNGPMYYKGLYHFFYQYNPDSAVWGNISWGHAVSKDLLHWTHLPVAMVPDQWYDEGGVWTGSATILPDGRVVMLYTGGTNESVQVQNLAVPADPSDPLLREWVKSDANPVLFPPSNIDPQDFRDPSTAWYEPSDSTWRIVIGSKDSSHNGIAFVYSTKDFISYTLLSGVLHTVEKVGMWECVDLYPIATSGSLARNGLDPSARPSNEVKHVLKASTQDNNSDYYAIGTYDPIANTWTPDNEAADVGIGWRYDWGNFYASKTFYDQGKQRRILWGWIKETDSEYADILKGWASLQGIPRTILFDMKTRSHLLTWPVEEVESLRTTERDFSGITIGPGSTFELDVGGGAQLDIEAEFKINNGALNIATEANSEPYECSTSGGAATRGVLGPFGLLVLANRDLTEQTATYFYISRGLDGNLQTHICQDELRSSKASDIVKGVVGNTVPVVDGEMLSLRILVDHSIVESFAQGGRASATSRVYPTEAIYNSARVFLFNNATSTSVTAQTLKIWQMKSTKSNTLHFPNL</sequence>
<dbReference type="GO" id="GO:0005773">
    <property type="term" value="C:vacuole"/>
    <property type="evidence" value="ECO:0007669"/>
    <property type="project" value="UniProtKB-SubCell"/>
</dbReference>
<feature type="transmembrane region" description="Helical" evidence="9">
    <location>
        <begin position="34"/>
        <end position="53"/>
    </location>
</feature>
<evidence type="ECO:0000313" key="13">
    <source>
        <dbReference type="EMBL" id="QUJ17880.1"/>
    </source>
</evidence>
<keyword evidence="9" id="KW-1133">Transmembrane helix</keyword>
<evidence type="ECO:0000256" key="7">
    <source>
        <dbReference type="RuleBase" id="RU362110"/>
    </source>
</evidence>
<dbReference type="InterPro" id="IPR050551">
    <property type="entry name" value="Fructan_Metab_Enzymes"/>
</dbReference>
<dbReference type="CDD" id="cd18624">
    <property type="entry name" value="GH32_Fruct1-like"/>
    <property type="match status" value="1"/>
</dbReference>
<dbReference type="Gene3D" id="2.115.10.20">
    <property type="entry name" value="Glycosyl hydrolase domain, family 43"/>
    <property type="match status" value="1"/>
</dbReference>
<feature type="domain" description="Beta-fructofuranosidase N-terminal" evidence="12">
    <location>
        <begin position="17"/>
        <end position="104"/>
    </location>
</feature>
<evidence type="ECO:0000259" key="12">
    <source>
        <dbReference type="Pfam" id="PF11837"/>
    </source>
</evidence>
<evidence type="ECO:0000256" key="4">
    <source>
        <dbReference type="ARBA" id="ARBA00022801"/>
    </source>
</evidence>
<proteinExistence type="evidence at transcript level"/>
<dbReference type="InterPro" id="IPR013320">
    <property type="entry name" value="ConA-like_dom_sf"/>
</dbReference>
<dbReference type="SMART" id="SM00640">
    <property type="entry name" value="Glyco_32"/>
    <property type="match status" value="1"/>
</dbReference>
<dbReference type="InterPro" id="IPR018053">
    <property type="entry name" value="Glyco_hydro_32_AS"/>
</dbReference>
<evidence type="ECO:0000256" key="1">
    <source>
        <dbReference type="ARBA" id="ARBA00004116"/>
    </source>
</evidence>
<dbReference type="SUPFAM" id="SSF75005">
    <property type="entry name" value="Arabinanase/levansucrase/invertase"/>
    <property type="match status" value="1"/>
</dbReference>
<feature type="region of interest" description="Disordered" evidence="8">
    <location>
        <begin position="1"/>
        <end position="24"/>
    </location>
</feature>